<sequence>MRKAICTAILGAALAFGFVAVPTAPVAAATHQATAVSIAKDIQATKAVAPWKGGKVPYSWGGGHGSKYGPSKGTCSGYTGPKPCRANVTTGVDCSGFTRWVYARAWGKDVLGAGNTDSQLARMHKVSKANAVAGDLVFFGTLSNTHHVGLYIGGGKMINASHTGTFIRTDSLGSDLVGYYHYS</sequence>
<dbReference type="PANTHER" id="PTHR47359">
    <property type="entry name" value="PEPTIDOGLYCAN DL-ENDOPEPTIDASE CWLO"/>
    <property type="match status" value="1"/>
</dbReference>
<dbReference type="InterPro" id="IPR051794">
    <property type="entry name" value="PG_Endopeptidase_C40"/>
</dbReference>
<feature type="domain" description="NlpC/P60" evidence="6">
    <location>
        <begin position="38"/>
        <end position="183"/>
    </location>
</feature>
<keyword evidence="2" id="KW-0645">Protease</keyword>
<dbReference type="PROSITE" id="PS51935">
    <property type="entry name" value="NLPC_P60"/>
    <property type="match status" value="1"/>
</dbReference>
<dbReference type="Gene3D" id="3.90.1720.10">
    <property type="entry name" value="endopeptidase domain like (from Nostoc punctiforme)"/>
    <property type="match status" value="1"/>
</dbReference>
<evidence type="ECO:0000256" key="3">
    <source>
        <dbReference type="ARBA" id="ARBA00022801"/>
    </source>
</evidence>
<evidence type="ECO:0000256" key="5">
    <source>
        <dbReference type="SAM" id="SignalP"/>
    </source>
</evidence>
<evidence type="ECO:0000313" key="8">
    <source>
        <dbReference type="Proteomes" id="UP001500618"/>
    </source>
</evidence>
<dbReference type="SUPFAM" id="SSF54001">
    <property type="entry name" value="Cysteine proteinases"/>
    <property type="match status" value="1"/>
</dbReference>
<comment type="caution">
    <text evidence="7">The sequence shown here is derived from an EMBL/GenBank/DDBJ whole genome shotgun (WGS) entry which is preliminary data.</text>
</comment>
<protein>
    <recommendedName>
        <fullName evidence="6">NlpC/P60 domain-containing protein</fullName>
    </recommendedName>
</protein>
<dbReference type="EMBL" id="BAAANY010000005">
    <property type="protein sequence ID" value="GAA1665797.1"/>
    <property type="molecule type" value="Genomic_DNA"/>
</dbReference>
<dbReference type="Pfam" id="PF00877">
    <property type="entry name" value="NLPC_P60"/>
    <property type="match status" value="1"/>
</dbReference>
<proteinExistence type="inferred from homology"/>
<evidence type="ECO:0000256" key="2">
    <source>
        <dbReference type="ARBA" id="ARBA00022670"/>
    </source>
</evidence>
<dbReference type="RefSeq" id="WP_163570192.1">
    <property type="nucleotide sequence ID" value="NZ_BAAANY010000005.1"/>
</dbReference>
<feature type="chain" id="PRO_5045434854" description="NlpC/P60 domain-containing protein" evidence="5">
    <location>
        <begin position="29"/>
        <end position="183"/>
    </location>
</feature>
<keyword evidence="5" id="KW-0732">Signal</keyword>
<gene>
    <name evidence="7" type="ORF">GCM10009765_14150</name>
</gene>
<accession>A0ABN2G6E0</accession>
<keyword evidence="3" id="KW-0378">Hydrolase</keyword>
<comment type="similarity">
    <text evidence="1">Belongs to the peptidase C40 family.</text>
</comment>
<reference evidence="7 8" key="1">
    <citation type="journal article" date="2019" name="Int. J. Syst. Evol. Microbiol.">
        <title>The Global Catalogue of Microorganisms (GCM) 10K type strain sequencing project: providing services to taxonomists for standard genome sequencing and annotation.</title>
        <authorList>
            <consortium name="The Broad Institute Genomics Platform"/>
            <consortium name="The Broad Institute Genome Sequencing Center for Infectious Disease"/>
            <person name="Wu L."/>
            <person name="Ma J."/>
        </authorList>
    </citation>
    <scope>NUCLEOTIDE SEQUENCE [LARGE SCALE GENOMIC DNA]</scope>
    <source>
        <strain evidence="7 8">JCM 14718</strain>
    </source>
</reference>
<organism evidence="7 8">
    <name type="scientific">Fodinicola feengrottensis</name>
    <dbReference type="NCBI Taxonomy" id="435914"/>
    <lineage>
        <taxon>Bacteria</taxon>
        <taxon>Bacillati</taxon>
        <taxon>Actinomycetota</taxon>
        <taxon>Actinomycetes</taxon>
        <taxon>Mycobacteriales</taxon>
        <taxon>Fodinicola</taxon>
    </lineage>
</organism>
<evidence type="ECO:0000256" key="4">
    <source>
        <dbReference type="ARBA" id="ARBA00022807"/>
    </source>
</evidence>
<evidence type="ECO:0000259" key="6">
    <source>
        <dbReference type="PROSITE" id="PS51935"/>
    </source>
</evidence>
<dbReference type="Proteomes" id="UP001500618">
    <property type="component" value="Unassembled WGS sequence"/>
</dbReference>
<dbReference type="InterPro" id="IPR038765">
    <property type="entry name" value="Papain-like_cys_pep_sf"/>
</dbReference>
<dbReference type="PANTHER" id="PTHR47359:SF3">
    <property type="entry name" value="NLP_P60 DOMAIN-CONTAINING PROTEIN-RELATED"/>
    <property type="match status" value="1"/>
</dbReference>
<keyword evidence="4" id="KW-0788">Thiol protease</keyword>
<evidence type="ECO:0000256" key="1">
    <source>
        <dbReference type="ARBA" id="ARBA00007074"/>
    </source>
</evidence>
<feature type="signal peptide" evidence="5">
    <location>
        <begin position="1"/>
        <end position="28"/>
    </location>
</feature>
<evidence type="ECO:0000313" key="7">
    <source>
        <dbReference type="EMBL" id="GAA1665797.1"/>
    </source>
</evidence>
<dbReference type="InterPro" id="IPR000064">
    <property type="entry name" value="NLP_P60_dom"/>
</dbReference>
<name>A0ABN2G6E0_9ACTN</name>
<keyword evidence="8" id="KW-1185">Reference proteome</keyword>